<dbReference type="PANTHER" id="PTHR13604">
    <property type="entry name" value="DC12-RELATED"/>
    <property type="match status" value="1"/>
</dbReference>
<name>A0A9D1JL60_9FIRM</name>
<dbReference type="Gene3D" id="3.90.1680.10">
    <property type="entry name" value="SOS response associated peptidase-like"/>
    <property type="match status" value="1"/>
</dbReference>
<dbReference type="InterPro" id="IPR036590">
    <property type="entry name" value="SRAP-like"/>
</dbReference>
<evidence type="ECO:0000256" key="6">
    <source>
        <dbReference type="ARBA" id="ARBA00023125"/>
    </source>
</evidence>
<comment type="similarity">
    <text evidence="1 8">Belongs to the SOS response-associated peptidase family.</text>
</comment>
<evidence type="ECO:0000313" key="10">
    <source>
        <dbReference type="Proteomes" id="UP000823935"/>
    </source>
</evidence>
<evidence type="ECO:0000256" key="1">
    <source>
        <dbReference type="ARBA" id="ARBA00008136"/>
    </source>
</evidence>
<dbReference type="GO" id="GO:0008233">
    <property type="term" value="F:peptidase activity"/>
    <property type="evidence" value="ECO:0007669"/>
    <property type="project" value="UniProtKB-KW"/>
</dbReference>
<comment type="caution">
    <text evidence="9">The sequence shown here is derived from an EMBL/GenBank/DDBJ whole genome shotgun (WGS) entry which is preliminary data.</text>
</comment>
<accession>A0A9D1JL60</accession>
<dbReference type="EC" id="3.4.-.-" evidence="8"/>
<dbReference type="GO" id="GO:0006508">
    <property type="term" value="P:proteolysis"/>
    <property type="evidence" value="ECO:0007669"/>
    <property type="project" value="UniProtKB-KW"/>
</dbReference>
<gene>
    <name evidence="9" type="ORF">IAB44_12960</name>
</gene>
<keyword evidence="6" id="KW-0238">DNA-binding</keyword>
<dbReference type="GO" id="GO:0016829">
    <property type="term" value="F:lyase activity"/>
    <property type="evidence" value="ECO:0007669"/>
    <property type="project" value="UniProtKB-KW"/>
</dbReference>
<evidence type="ECO:0000256" key="5">
    <source>
        <dbReference type="ARBA" id="ARBA00023124"/>
    </source>
</evidence>
<dbReference type="EMBL" id="DVIQ01000080">
    <property type="protein sequence ID" value="HIS32433.1"/>
    <property type="molecule type" value="Genomic_DNA"/>
</dbReference>
<organism evidence="9 10">
    <name type="scientific">Candidatus Limivivens intestinipullorum</name>
    <dbReference type="NCBI Taxonomy" id="2840858"/>
    <lineage>
        <taxon>Bacteria</taxon>
        <taxon>Bacillati</taxon>
        <taxon>Bacillota</taxon>
        <taxon>Clostridia</taxon>
        <taxon>Lachnospirales</taxon>
        <taxon>Lachnospiraceae</taxon>
        <taxon>Lachnospiraceae incertae sedis</taxon>
        <taxon>Candidatus Limivivens</taxon>
    </lineage>
</organism>
<dbReference type="GO" id="GO:0003697">
    <property type="term" value="F:single-stranded DNA binding"/>
    <property type="evidence" value="ECO:0007669"/>
    <property type="project" value="InterPro"/>
</dbReference>
<evidence type="ECO:0000256" key="8">
    <source>
        <dbReference type="RuleBase" id="RU364100"/>
    </source>
</evidence>
<evidence type="ECO:0000313" key="9">
    <source>
        <dbReference type="EMBL" id="HIS32433.1"/>
    </source>
</evidence>
<sequence length="187" mass="20616">MCGRYGFSIDEQEIRRIVREVEQSGAEVKTGEIFPGNTVPILIAPGGSPRLVPAVWGLQNPWRKGLVINARAETASQKPMFRGLLCGQRCLVPSSGFYEWTHDEAHVRCHCRQPGEPLTWMAGLYDWGEGLPRFTILTTAANFSIAPIHDRMPLVIPAGEGLEWLNDPMAASLLLGREPAALSVRVV</sequence>
<proteinExistence type="inferred from homology"/>
<dbReference type="AlphaFoldDB" id="A0A9D1JL60"/>
<reference evidence="9" key="2">
    <citation type="journal article" date="2021" name="PeerJ">
        <title>Extensive microbial diversity within the chicken gut microbiome revealed by metagenomics and culture.</title>
        <authorList>
            <person name="Gilroy R."/>
            <person name="Ravi A."/>
            <person name="Getino M."/>
            <person name="Pursley I."/>
            <person name="Horton D.L."/>
            <person name="Alikhan N.F."/>
            <person name="Baker D."/>
            <person name="Gharbi K."/>
            <person name="Hall N."/>
            <person name="Watson M."/>
            <person name="Adriaenssens E.M."/>
            <person name="Foster-Nyarko E."/>
            <person name="Jarju S."/>
            <person name="Secka A."/>
            <person name="Antonio M."/>
            <person name="Oren A."/>
            <person name="Chaudhuri R.R."/>
            <person name="La Ragione R."/>
            <person name="Hildebrand F."/>
            <person name="Pallen M.J."/>
        </authorList>
    </citation>
    <scope>NUCLEOTIDE SEQUENCE</scope>
    <source>
        <strain evidence="9">CHK190-19873</strain>
    </source>
</reference>
<keyword evidence="5" id="KW-0190">Covalent protein-DNA linkage</keyword>
<dbReference type="InterPro" id="IPR003738">
    <property type="entry name" value="SRAP"/>
</dbReference>
<evidence type="ECO:0000256" key="7">
    <source>
        <dbReference type="ARBA" id="ARBA00023239"/>
    </source>
</evidence>
<dbReference type="PANTHER" id="PTHR13604:SF0">
    <property type="entry name" value="ABASIC SITE PROCESSING PROTEIN HMCES"/>
    <property type="match status" value="1"/>
</dbReference>
<dbReference type="SUPFAM" id="SSF143081">
    <property type="entry name" value="BB1717-like"/>
    <property type="match status" value="1"/>
</dbReference>
<dbReference type="GO" id="GO:0106300">
    <property type="term" value="P:protein-DNA covalent cross-linking repair"/>
    <property type="evidence" value="ECO:0007669"/>
    <property type="project" value="InterPro"/>
</dbReference>
<reference evidence="9" key="1">
    <citation type="submission" date="2020-10" db="EMBL/GenBank/DDBJ databases">
        <authorList>
            <person name="Gilroy R."/>
        </authorList>
    </citation>
    <scope>NUCLEOTIDE SEQUENCE</scope>
    <source>
        <strain evidence="9">CHK190-19873</strain>
    </source>
</reference>
<protein>
    <recommendedName>
        <fullName evidence="8">Abasic site processing protein</fullName>
        <ecNumber evidence="8">3.4.-.-</ecNumber>
    </recommendedName>
</protein>
<dbReference type="Pfam" id="PF02586">
    <property type="entry name" value="SRAP"/>
    <property type="match status" value="1"/>
</dbReference>
<keyword evidence="7" id="KW-0456">Lyase</keyword>
<keyword evidence="3" id="KW-0227">DNA damage</keyword>
<keyword evidence="4 8" id="KW-0378">Hydrolase</keyword>
<evidence type="ECO:0000256" key="3">
    <source>
        <dbReference type="ARBA" id="ARBA00022763"/>
    </source>
</evidence>
<dbReference type="Proteomes" id="UP000823935">
    <property type="component" value="Unassembled WGS sequence"/>
</dbReference>
<evidence type="ECO:0000256" key="2">
    <source>
        <dbReference type="ARBA" id="ARBA00022670"/>
    </source>
</evidence>
<keyword evidence="2 8" id="KW-0645">Protease</keyword>
<evidence type="ECO:0000256" key="4">
    <source>
        <dbReference type="ARBA" id="ARBA00022801"/>
    </source>
</evidence>